<evidence type="ECO:0000256" key="6">
    <source>
        <dbReference type="ARBA" id="ARBA00022946"/>
    </source>
</evidence>
<keyword evidence="13" id="KW-1185">Reference proteome</keyword>
<reference evidence="14" key="1">
    <citation type="submission" date="2025-08" db="UniProtKB">
        <authorList>
            <consortium name="RefSeq"/>
        </authorList>
    </citation>
    <scope>IDENTIFICATION</scope>
    <source>
        <tissue evidence="14">Thorax and Abdomen</tissue>
    </source>
</reference>
<dbReference type="Gene3D" id="1.20.1300.10">
    <property type="entry name" value="Fumarate reductase/succinate dehydrogenase, transmembrane subunit"/>
    <property type="match status" value="1"/>
</dbReference>
<dbReference type="GO" id="GO:0020037">
    <property type="term" value="F:heme binding"/>
    <property type="evidence" value="ECO:0007669"/>
    <property type="project" value="TreeGrafter"/>
</dbReference>
<dbReference type="GeneID" id="107224943"/>
<evidence type="ECO:0000256" key="12">
    <source>
        <dbReference type="RuleBase" id="RU364031"/>
    </source>
</evidence>
<dbReference type="AlphaFoldDB" id="A0A6J0C2J0"/>
<evidence type="ECO:0000256" key="2">
    <source>
        <dbReference type="ARBA" id="ARBA00007294"/>
    </source>
</evidence>
<dbReference type="RefSeq" id="XP_015520693.2">
    <property type="nucleotide sequence ID" value="XM_015665207.2"/>
</dbReference>
<protein>
    <recommendedName>
        <fullName evidence="12">Succinate dehydrogenase [ubiquinone] cytochrome b small subunit</fullName>
    </recommendedName>
</protein>
<keyword evidence="5 12" id="KW-0999">Mitochondrion inner membrane</keyword>
<evidence type="ECO:0000256" key="10">
    <source>
        <dbReference type="PIRSR" id="PIRSR607992-1"/>
    </source>
</evidence>
<keyword evidence="12" id="KW-0816">Tricarboxylic acid cycle</keyword>
<keyword evidence="3 12" id="KW-0813">Transport</keyword>
<feature type="binding site" evidence="10">
    <location>
        <position position="139"/>
    </location>
    <ligand>
        <name>a ubiquinone</name>
        <dbReference type="ChEBI" id="CHEBI:16389"/>
        <note>ligand shared with IP/SDHB</note>
    </ligand>
</feature>
<evidence type="ECO:0000256" key="9">
    <source>
        <dbReference type="ARBA" id="ARBA00023136"/>
    </source>
</evidence>
<feature type="binding site" description="axial binding residue" evidence="11">
    <location>
        <position position="127"/>
    </location>
    <ligand>
        <name>heme b</name>
        <dbReference type="ChEBI" id="CHEBI:60344"/>
        <note>ligand shared with SDHC</note>
    </ligand>
    <ligandPart>
        <name>Fe</name>
        <dbReference type="ChEBI" id="CHEBI:18248"/>
    </ligandPart>
</feature>
<dbReference type="KEGG" id="nlo:107224943"/>
<comment type="similarity">
    <text evidence="2 12">Belongs to the CybS family.</text>
</comment>
<keyword evidence="4 12" id="KW-0812">Transmembrane</keyword>
<evidence type="ECO:0000256" key="8">
    <source>
        <dbReference type="ARBA" id="ARBA00023128"/>
    </source>
</evidence>
<comment type="subcellular location">
    <subcellularLocation>
        <location evidence="1 12">Mitochondrion inner membrane</location>
        <topology evidence="1 12">Multi-pass membrane protein</topology>
    </subcellularLocation>
</comment>
<keyword evidence="11" id="KW-0408">Iron</keyword>
<evidence type="ECO:0000313" key="13">
    <source>
        <dbReference type="Proteomes" id="UP000829291"/>
    </source>
</evidence>
<dbReference type="InterPro" id="IPR034804">
    <property type="entry name" value="SQR/QFR_C/D"/>
</dbReference>
<comment type="caution">
    <text evidence="12">Lacks conserved residue(s) required for the propagation of feature annotation.</text>
</comment>
<keyword evidence="9 12" id="KW-0472">Membrane</keyword>
<proteinExistence type="inferred from homology"/>
<dbReference type="GO" id="GO:0005743">
    <property type="term" value="C:mitochondrial inner membrane"/>
    <property type="evidence" value="ECO:0007669"/>
    <property type="project" value="UniProtKB-SubCell"/>
</dbReference>
<dbReference type="GO" id="GO:0048039">
    <property type="term" value="F:ubiquinone binding"/>
    <property type="evidence" value="ECO:0007669"/>
    <property type="project" value="TreeGrafter"/>
</dbReference>
<dbReference type="InParanoid" id="A0A6J0C2J0"/>
<evidence type="ECO:0000256" key="11">
    <source>
        <dbReference type="PIRSR" id="PIRSR607992-2"/>
    </source>
</evidence>
<keyword evidence="11 12" id="KW-0479">Metal-binding</keyword>
<comment type="function">
    <text evidence="12">Membrane-anchoring subunit of succinate dehydrogenase (SDH) that is involved in complex II of the mitochondrial electron transport chain and is responsible for transferring electrons from succinate to ubiquinone (coenzyme Q).</text>
</comment>
<evidence type="ECO:0000256" key="5">
    <source>
        <dbReference type="ARBA" id="ARBA00022792"/>
    </source>
</evidence>
<keyword evidence="6 12" id="KW-0809">Transit peptide</keyword>
<keyword evidence="12" id="KW-0249">Electron transport</keyword>
<feature type="transmembrane region" description="Helical" evidence="12">
    <location>
        <begin position="96"/>
        <end position="116"/>
    </location>
</feature>
<dbReference type="OrthoDB" id="18577at2759"/>
<dbReference type="PANTHER" id="PTHR13337:SF2">
    <property type="entry name" value="SUCCINATE DEHYDROGENASE [UBIQUINONE] CYTOCHROME B SMALL SUBUNIT, MITOCHONDRIAL"/>
    <property type="match status" value="1"/>
</dbReference>
<dbReference type="FunCoup" id="A0A6J0C2J0">
    <property type="interactions" value="814"/>
</dbReference>
<dbReference type="Proteomes" id="UP000829291">
    <property type="component" value="Chromosome 4"/>
</dbReference>
<evidence type="ECO:0000256" key="1">
    <source>
        <dbReference type="ARBA" id="ARBA00004448"/>
    </source>
</evidence>
<organism evidence="14">
    <name type="scientific">Neodiprion lecontei</name>
    <name type="common">Redheaded pine sawfly</name>
    <dbReference type="NCBI Taxonomy" id="441921"/>
    <lineage>
        <taxon>Eukaryota</taxon>
        <taxon>Metazoa</taxon>
        <taxon>Ecdysozoa</taxon>
        <taxon>Arthropoda</taxon>
        <taxon>Hexapoda</taxon>
        <taxon>Insecta</taxon>
        <taxon>Pterygota</taxon>
        <taxon>Neoptera</taxon>
        <taxon>Endopterygota</taxon>
        <taxon>Hymenoptera</taxon>
        <taxon>Tenthredinoidea</taxon>
        <taxon>Diprionidae</taxon>
        <taxon>Diprioninae</taxon>
        <taxon>Neodiprion</taxon>
    </lineage>
</organism>
<dbReference type="Pfam" id="PF05328">
    <property type="entry name" value="CybS"/>
    <property type="match status" value="1"/>
</dbReference>
<feature type="transmembrane region" description="Helical" evidence="12">
    <location>
        <begin position="152"/>
        <end position="173"/>
    </location>
</feature>
<evidence type="ECO:0000256" key="7">
    <source>
        <dbReference type="ARBA" id="ARBA00022989"/>
    </source>
</evidence>
<gene>
    <name evidence="14" type="primary">LOC107224943</name>
</gene>
<evidence type="ECO:0000313" key="14">
    <source>
        <dbReference type="RefSeq" id="XP_015520693.2"/>
    </source>
</evidence>
<dbReference type="GO" id="GO:0046872">
    <property type="term" value="F:metal ion binding"/>
    <property type="evidence" value="ECO:0007669"/>
    <property type="project" value="UniProtKB-KW"/>
</dbReference>
<dbReference type="GO" id="GO:0006121">
    <property type="term" value="P:mitochondrial electron transport, succinate to ubiquinone"/>
    <property type="evidence" value="ECO:0007669"/>
    <property type="project" value="TreeGrafter"/>
</dbReference>
<evidence type="ECO:0000256" key="4">
    <source>
        <dbReference type="ARBA" id="ARBA00022692"/>
    </source>
</evidence>
<name>A0A6J0C2J0_NEOLC</name>
<keyword evidence="7 12" id="KW-1133">Transmembrane helix</keyword>
<accession>A0A6J0C2J0</accession>
<dbReference type="PANTHER" id="PTHR13337">
    <property type="entry name" value="SUCCINATE DEHYDROGENASE"/>
    <property type="match status" value="1"/>
</dbReference>
<keyword evidence="12" id="KW-0349">Heme</keyword>
<evidence type="ECO:0000256" key="3">
    <source>
        <dbReference type="ARBA" id="ARBA00022448"/>
    </source>
</evidence>
<sequence length="195" mass="21130">MARCHLSRQLSLLTGKLGNYGQLPLVRNCAVSQGIIHPQFASFIAQKYTTAPKLTATSLMLNSVPQLNLVRSIATSQRHCAPITGDHVRLWQAERVTSAILIGLLPACILLENPFVDVTLSVFMVMHSHWGLEAIVIDYARPIVVGNIVPKIAHFALNLFSAATLAGLLLLIYNGPGLGKTVKNLWTVGKSEAAK</sequence>
<dbReference type="GO" id="GO:0006099">
    <property type="term" value="P:tricarboxylic acid cycle"/>
    <property type="evidence" value="ECO:0007669"/>
    <property type="project" value="UniProtKB-KW"/>
</dbReference>
<keyword evidence="8 12" id="KW-0496">Mitochondrion</keyword>
<dbReference type="InterPro" id="IPR007992">
    <property type="entry name" value="CybS"/>
</dbReference>